<accession>A0ABM4CGK1</accession>
<proteinExistence type="predicted"/>
<evidence type="ECO:0000313" key="2">
    <source>
        <dbReference type="Proteomes" id="UP001652625"/>
    </source>
</evidence>
<reference evidence="3" key="1">
    <citation type="submission" date="2025-08" db="UniProtKB">
        <authorList>
            <consortium name="RefSeq"/>
        </authorList>
    </citation>
    <scope>IDENTIFICATION</scope>
</reference>
<feature type="compositionally biased region" description="Low complexity" evidence="1">
    <location>
        <begin position="65"/>
        <end position="74"/>
    </location>
</feature>
<evidence type="ECO:0000256" key="1">
    <source>
        <dbReference type="SAM" id="MobiDB-lite"/>
    </source>
</evidence>
<keyword evidence="2" id="KW-1185">Reference proteome</keyword>
<organism evidence="2 3">
    <name type="scientific">Hydra vulgaris</name>
    <name type="common">Hydra</name>
    <name type="synonym">Hydra attenuata</name>
    <dbReference type="NCBI Taxonomy" id="6087"/>
    <lineage>
        <taxon>Eukaryota</taxon>
        <taxon>Metazoa</taxon>
        <taxon>Cnidaria</taxon>
        <taxon>Hydrozoa</taxon>
        <taxon>Hydroidolina</taxon>
        <taxon>Anthoathecata</taxon>
        <taxon>Aplanulata</taxon>
        <taxon>Hydridae</taxon>
        <taxon>Hydra</taxon>
    </lineage>
</organism>
<protein>
    <submittedName>
        <fullName evidence="3">Uncharacterized protein LOC100198538 isoform X2</fullName>
    </submittedName>
</protein>
<feature type="region of interest" description="Disordered" evidence="1">
    <location>
        <begin position="58"/>
        <end position="80"/>
    </location>
</feature>
<gene>
    <name evidence="3" type="primary">LOC100198538</name>
</gene>
<dbReference type="GeneID" id="100198538"/>
<dbReference type="RefSeq" id="XP_065660850.1">
    <property type="nucleotide sequence ID" value="XM_065804778.1"/>
</dbReference>
<sequence>MKEVTIPVIPPFRRKSSEISVPETSSSEKNGKKIQDRLLLKLNIKPHKNRKEHISRPITLSPNIQPSFEYSPQQEQPPPLPSVDRLKSIVKRHSAPDISLNNRNLSPLGNRIQVNEIPEELIYYELDKLDCANNEINFKGTVDKDSHSYRELGGFLKTGGSKFSNDKLGNKFGNNKFSNYIGDDKTNIFFDTTQAKLMIEIQERLKKRNFLKADEETNAYEIKNLTTDLPTDLATDSFDESSDYYSIPIDEIQKLKVSNDVAIEELYATVNKKKNVKTFENDITIEEHNPTVNKKNLSSTENNPAIEGLYATVNKKTINKSLDIDYKDSSDFTISESTWL</sequence>
<name>A0ABM4CGK1_HYDVU</name>
<evidence type="ECO:0000313" key="3">
    <source>
        <dbReference type="RefSeq" id="XP_065660850.1"/>
    </source>
</evidence>
<feature type="compositionally biased region" description="Low complexity" evidence="1">
    <location>
        <begin position="18"/>
        <end position="28"/>
    </location>
</feature>
<feature type="region of interest" description="Disordered" evidence="1">
    <location>
        <begin position="1"/>
        <end position="33"/>
    </location>
</feature>
<dbReference type="Proteomes" id="UP001652625">
    <property type="component" value="Chromosome 09"/>
</dbReference>